<evidence type="ECO:0000259" key="1">
    <source>
        <dbReference type="Pfam" id="PF09511"/>
    </source>
</evidence>
<name>A0A8S5SVU8_9CAUD</name>
<organism evidence="2">
    <name type="scientific">Siphoviridae sp. ctZHD14</name>
    <dbReference type="NCBI Taxonomy" id="2827891"/>
    <lineage>
        <taxon>Viruses</taxon>
        <taxon>Duplodnaviria</taxon>
        <taxon>Heunggongvirae</taxon>
        <taxon>Uroviricota</taxon>
        <taxon>Caudoviricetes</taxon>
    </lineage>
</organism>
<dbReference type="GO" id="GO:0006388">
    <property type="term" value="P:tRNA splicing, via endonucleolytic cleavage and ligation"/>
    <property type="evidence" value="ECO:0007669"/>
    <property type="project" value="TreeGrafter"/>
</dbReference>
<dbReference type="Pfam" id="PF09511">
    <property type="entry name" value="RNA_lig_T4_1"/>
    <property type="match status" value="1"/>
</dbReference>
<dbReference type="GO" id="GO:0003972">
    <property type="term" value="F:RNA ligase (ATP) activity"/>
    <property type="evidence" value="ECO:0007669"/>
    <property type="project" value="TreeGrafter"/>
</dbReference>
<feature type="domain" description="T4 RNA ligase 1-like N-terminal" evidence="1">
    <location>
        <begin position="48"/>
        <end position="249"/>
    </location>
</feature>
<proteinExistence type="predicted"/>
<protein>
    <submittedName>
        <fullName evidence="2">RNA ligase</fullName>
    </submittedName>
</protein>
<keyword evidence="2" id="KW-0436">Ligase</keyword>
<dbReference type="PANTHER" id="PTHR32004:SF1">
    <property type="entry name" value="TRNA LIGASE"/>
    <property type="match status" value="1"/>
</dbReference>
<reference evidence="2" key="1">
    <citation type="journal article" date="2021" name="Proc. Natl. Acad. Sci. U.S.A.">
        <title>A Catalog of Tens of Thousands of Viruses from Human Metagenomes Reveals Hidden Associations with Chronic Diseases.</title>
        <authorList>
            <person name="Tisza M.J."/>
            <person name="Buck C.B."/>
        </authorList>
    </citation>
    <scope>NUCLEOTIDE SEQUENCE</scope>
    <source>
        <strain evidence="2">CtZHD14</strain>
    </source>
</reference>
<dbReference type="PANTHER" id="PTHR32004">
    <property type="entry name" value="TRNA LIGASE"/>
    <property type="match status" value="1"/>
</dbReference>
<evidence type="ECO:0000313" key="2">
    <source>
        <dbReference type="EMBL" id="DAF55129.1"/>
    </source>
</evidence>
<dbReference type="EMBL" id="BK032687">
    <property type="protein sequence ID" value="DAF55129.1"/>
    <property type="molecule type" value="Genomic_DNA"/>
</dbReference>
<accession>A0A8S5SVU8</accession>
<dbReference type="InterPro" id="IPR019039">
    <property type="entry name" value="T4-Rnl1-like_N"/>
</dbReference>
<sequence>MEDISKYVEELRANPNVHEKDLGNNISSFNFTKKAFKKGLWDKQTIKSRGLFIDVEQNKIIARSFDKFFEERDKNGKTIEEIEYPVTLYKKENGFLGITSGGKDGSELFIASKSTDQGEFRDMFSKILEAQVGSSTMSAMANYLYRSNQSAIFEVIDPENDPHIVKYNRKEVVLLALVENEIEFKQRPYSEVKWFADLIRVKPKQKVYTATTPDTLCDYLVSNLSQVDLEGFVMEDASGYMLKWKSPWYKIWKRYRSVLKNPYKPVKYWVNQGLDRNIVELIETWGPLNPHGNIIEFRDWYEAGLDN</sequence>